<feature type="compositionally biased region" description="Basic residues" evidence="1">
    <location>
        <begin position="209"/>
        <end position="220"/>
    </location>
</feature>
<keyword evidence="3" id="KW-1185">Reference proteome</keyword>
<feature type="region of interest" description="Disordered" evidence="1">
    <location>
        <begin position="32"/>
        <end position="227"/>
    </location>
</feature>
<feature type="compositionally biased region" description="Basic residues" evidence="1">
    <location>
        <begin position="141"/>
        <end position="154"/>
    </location>
</feature>
<dbReference type="Proteomes" id="UP001430172">
    <property type="component" value="Unassembled WGS sequence"/>
</dbReference>
<evidence type="ECO:0000313" key="2">
    <source>
        <dbReference type="EMBL" id="MBM6400795.1"/>
    </source>
</evidence>
<feature type="compositionally biased region" description="Basic and acidic residues" evidence="1">
    <location>
        <begin position="101"/>
        <end position="118"/>
    </location>
</feature>
<feature type="compositionally biased region" description="Basic and acidic residues" evidence="1">
    <location>
        <begin position="160"/>
        <end position="182"/>
    </location>
</feature>
<comment type="caution">
    <text evidence="2">The sequence shown here is derived from an EMBL/GenBank/DDBJ whole genome shotgun (WGS) entry which is preliminary data.</text>
</comment>
<gene>
    <name evidence="2" type="ORF">JQN70_10395</name>
</gene>
<reference evidence="2" key="1">
    <citation type="submission" date="2021-02" db="EMBL/GenBank/DDBJ databases">
        <title>Phycicoccus sp. MQZ13P-5T, whole genome shotgun sequence.</title>
        <authorList>
            <person name="Tuo L."/>
        </authorList>
    </citation>
    <scope>NUCLEOTIDE SEQUENCE</scope>
    <source>
        <strain evidence="2">MQZ13P-5</strain>
    </source>
</reference>
<evidence type="ECO:0000313" key="3">
    <source>
        <dbReference type="Proteomes" id="UP001430172"/>
    </source>
</evidence>
<dbReference type="Pfam" id="PF10094">
    <property type="entry name" value="DUF2332"/>
    <property type="match status" value="1"/>
</dbReference>
<organism evidence="2 3">
    <name type="scientific">Phycicoccus sonneratiae</name>
    <dbReference type="NCBI Taxonomy" id="2807628"/>
    <lineage>
        <taxon>Bacteria</taxon>
        <taxon>Bacillati</taxon>
        <taxon>Actinomycetota</taxon>
        <taxon>Actinomycetes</taxon>
        <taxon>Micrococcales</taxon>
        <taxon>Intrasporangiaceae</taxon>
        <taxon>Phycicoccus</taxon>
    </lineage>
</organism>
<evidence type="ECO:0000256" key="1">
    <source>
        <dbReference type="SAM" id="MobiDB-lite"/>
    </source>
</evidence>
<name>A0ABS2CLZ6_9MICO</name>
<proteinExistence type="predicted"/>
<feature type="compositionally biased region" description="Basic residues" evidence="1">
    <location>
        <begin position="67"/>
        <end position="91"/>
    </location>
</feature>
<protein>
    <submittedName>
        <fullName evidence="2">DUF2332 domain-containing protein</fullName>
    </submittedName>
</protein>
<feature type="compositionally biased region" description="Basic and acidic residues" evidence="1">
    <location>
        <begin position="189"/>
        <end position="199"/>
    </location>
</feature>
<dbReference type="InterPro" id="IPR011200">
    <property type="entry name" value="UCP012608"/>
</dbReference>
<accession>A0ABS2CLZ6</accession>
<dbReference type="EMBL" id="JAFDVD010000011">
    <property type="protein sequence ID" value="MBM6400795.1"/>
    <property type="molecule type" value="Genomic_DNA"/>
</dbReference>
<sequence length="570" mass="63411">MKARSSSVVARARLSACFCSSLTGPCCHGTGVRSATGGGHRFATGVRPLRDWPDGQAQRTTPTDPRRGRRRGCRAPRHRRLRHHPRRRQRRGPAGGRRPRQHGDDHHRARVHDDDGARRRPQPGLAQLHPQRAPEPALGPGRRRRRPGRRRRRPGTLPDAVRHRVGDPERGPVGHARPEPVHSRIVVEPLRHPERHADADLDALPGRQPARRRPRRHRRTAPVTTSAEPSLAERFRVHFGHREHLYGVLLAEMADDWDAGGVTRELFDGWEDAEARQFPQLRLLAGLFRLVLRGEAPQLEPFYPCLGGDEDPSDAWAAVRPVLSAHVDELRASLDEAPQTNEPARTLALLVGVSEAVRRSGIRRVRLLEPGASAGLGLLVDRYRFVGDGWAHGPLDAPLVVDGCGARGLRPEEFTVVGRRGCDVAPVDATREEGATHLRSFVWPWMLDRHARLEGALAALATTPVVLDRARAADWVRERLAEPVEDDLLTVVWHSVTRLYWPLEESQALESAVEEARSRIPVAHVAMENPWTADRTRPDTSPGHLPVVELDGEVLAGCAHHGPPLELVHS</sequence>